<dbReference type="InterPro" id="IPR036047">
    <property type="entry name" value="F-box-like_dom_sf"/>
</dbReference>
<dbReference type="Pfam" id="PF12937">
    <property type="entry name" value="F-box-like"/>
    <property type="match status" value="1"/>
</dbReference>
<dbReference type="Gene3D" id="1.20.1280.50">
    <property type="match status" value="1"/>
</dbReference>
<reference evidence="2 3" key="1">
    <citation type="submission" date="2016-03" db="EMBL/GenBank/DDBJ databases">
        <authorList>
            <person name="Ploux O."/>
        </authorList>
    </citation>
    <scope>NUCLEOTIDE SEQUENCE [LARGE SCALE GENOMIC DNA]</scope>
    <source>
        <strain evidence="2 3">UAMH 11012</strain>
    </source>
</reference>
<evidence type="ECO:0000313" key="2">
    <source>
        <dbReference type="EMBL" id="CZR55779.1"/>
    </source>
</evidence>
<organism evidence="2 3">
    <name type="scientific">Phialocephala subalpina</name>
    <dbReference type="NCBI Taxonomy" id="576137"/>
    <lineage>
        <taxon>Eukaryota</taxon>
        <taxon>Fungi</taxon>
        <taxon>Dikarya</taxon>
        <taxon>Ascomycota</taxon>
        <taxon>Pezizomycotina</taxon>
        <taxon>Leotiomycetes</taxon>
        <taxon>Helotiales</taxon>
        <taxon>Mollisiaceae</taxon>
        <taxon>Phialocephala</taxon>
        <taxon>Phialocephala fortinii species complex</taxon>
    </lineage>
</organism>
<evidence type="ECO:0000259" key="1">
    <source>
        <dbReference type="PROSITE" id="PS50181"/>
    </source>
</evidence>
<dbReference type="PROSITE" id="PS50181">
    <property type="entry name" value="FBOX"/>
    <property type="match status" value="1"/>
</dbReference>
<dbReference type="OrthoDB" id="9981546at2759"/>
<sequence>MIGPNSVGISSLPNEILINILSLLPTRSLLPLTTTSHRIYDVILSIIHQRLLAAASMADRQLILECYHPSAKFTTPYYNCEYLGTDALEEEGCANEKDQCGSLGQLRGLYSHFRPVQPEGDRKVWTPRPSGGWLQATLNEMVGEKQGLVCQDVDLESYELFCQLQSVVNVVRPGPKTGYFSSTTKISEGLMRVWRDWLSERSQKLASESSEEHNKRLLWSSVKEDIGLRLRVVERRDLRPPLLRGRGDEDPQVGYTLQYEELVVRSAQLLLKLEASLEREQNHEGKAIVIVT</sequence>
<name>A0A1L7WSM7_9HELO</name>
<dbReference type="Proteomes" id="UP000184330">
    <property type="component" value="Unassembled WGS sequence"/>
</dbReference>
<evidence type="ECO:0000313" key="3">
    <source>
        <dbReference type="Proteomes" id="UP000184330"/>
    </source>
</evidence>
<dbReference type="AlphaFoldDB" id="A0A1L7WSM7"/>
<keyword evidence="3" id="KW-1185">Reference proteome</keyword>
<dbReference type="InterPro" id="IPR001810">
    <property type="entry name" value="F-box_dom"/>
</dbReference>
<proteinExistence type="predicted"/>
<dbReference type="SMART" id="SM00256">
    <property type="entry name" value="FBOX"/>
    <property type="match status" value="1"/>
</dbReference>
<accession>A0A1L7WSM7</accession>
<gene>
    <name evidence="2" type="ORF">PAC_05667</name>
</gene>
<feature type="domain" description="F-box" evidence="1">
    <location>
        <begin position="6"/>
        <end position="51"/>
    </location>
</feature>
<dbReference type="EMBL" id="FJOG01000007">
    <property type="protein sequence ID" value="CZR55779.1"/>
    <property type="molecule type" value="Genomic_DNA"/>
</dbReference>
<protein>
    <recommendedName>
        <fullName evidence="1">F-box domain-containing protein</fullName>
    </recommendedName>
</protein>
<dbReference type="SUPFAM" id="SSF81383">
    <property type="entry name" value="F-box domain"/>
    <property type="match status" value="1"/>
</dbReference>